<dbReference type="AlphaFoldDB" id="A0A1H1VAN3"/>
<dbReference type="OrthoDB" id="5290708at2"/>
<dbReference type="SUPFAM" id="SSF51735">
    <property type="entry name" value="NAD(P)-binding Rossmann-fold domains"/>
    <property type="match status" value="1"/>
</dbReference>
<evidence type="ECO:0000313" key="4">
    <source>
        <dbReference type="Proteomes" id="UP000199103"/>
    </source>
</evidence>
<comment type="similarity">
    <text evidence="1">Belongs to the short-chain dehydrogenases/reductases (SDR) family.</text>
</comment>
<dbReference type="RefSeq" id="WP_091526239.1">
    <property type="nucleotide sequence ID" value="NZ_LT629772.1"/>
</dbReference>
<protein>
    <submittedName>
        <fullName evidence="3">NAD(P)-dependent dehydrogenase, short-chain alcohol dehydrogenase family</fullName>
    </submittedName>
</protein>
<reference evidence="3 4" key="1">
    <citation type="submission" date="2016-10" db="EMBL/GenBank/DDBJ databases">
        <authorList>
            <person name="de Groot N.N."/>
        </authorList>
    </citation>
    <scope>NUCLEOTIDE SEQUENCE [LARGE SCALE GENOMIC DNA]</scope>
    <source>
        <strain evidence="3 4">DSM 21800</strain>
    </source>
</reference>
<organism evidence="3 4">
    <name type="scientific">Microlunatus soli</name>
    <dbReference type="NCBI Taxonomy" id="630515"/>
    <lineage>
        <taxon>Bacteria</taxon>
        <taxon>Bacillati</taxon>
        <taxon>Actinomycetota</taxon>
        <taxon>Actinomycetes</taxon>
        <taxon>Propionibacteriales</taxon>
        <taxon>Propionibacteriaceae</taxon>
        <taxon>Microlunatus</taxon>
    </lineage>
</organism>
<dbReference type="PRINTS" id="PR00081">
    <property type="entry name" value="GDHRDH"/>
</dbReference>
<proteinExistence type="inferred from homology"/>
<evidence type="ECO:0000256" key="1">
    <source>
        <dbReference type="ARBA" id="ARBA00006484"/>
    </source>
</evidence>
<sequence>MTTGNRLQGQHVIVIGGSTGIGRAVVDDVVGAGSIVTVGSRSAEKLSAVAAEHGDRVKTGVVDVTDEDSVRAFFAAAEQSDHVVVCPGDMAVGSAADVTRSAIDGCLNTKIIGQLWCVRHALPSLTATGSMTLLAGAAGFRAYSGMPVTAAANAGIGGLGQSLALELAPRRVNVVVAGVVDTPLWSGMETGQREQFYAAAAAQTPVGRIGRPTDISATVLHVMINDFIDGAVLMVDGGALIA</sequence>
<dbReference type="InterPro" id="IPR002347">
    <property type="entry name" value="SDR_fam"/>
</dbReference>
<dbReference type="GO" id="GO:0016491">
    <property type="term" value="F:oxidoreductase activity"/>
    <property type="evidence" value="ECO:0007669"/>
    <property type="project" value="UniProtKB-KW"/>
</dbReference>
<evidence type="ECO:0000313" key="3">
    <source>
        <dbReference type="EMBL" id="SDS81476.1"/>
    </source>
</evidence>
<dbReference type="PANTHER" id="PTHR43477">
    <property type="entry name" value="DIHYDROANTICAPSIN 7-DEHYDROGENASE"/>
    <property type="match status" value="1"/>
</dbReference>
<dbReference type="CDD" id="cd05233">
    <property type="entry name" value="SDR_c"/>
    <property type="match status" value="1"/>
</dbReference>
<gene>
    <name evidence="3" type="ORF">SAMN04489812_3123</name>
</gene>
<keyword evidence="2" id="KW-0560">Oxidoreductase</keyword>
<dbReference type="InterPro" id="IPR036291">
    <property type="entry name" value="NAD(P)-bd_dom_sf"/>
</dbReference>
<dbReference type="EMBL" id="LT629772">
    <property type="protein sequence ID" value="SDS81476.1"/>
    <property type="molecule type" value="Genomic_DNA"/>
</dbReference>
<dbReference type="InterPro" id="IPR051122">
    <property type="entry name" value="SDR_DHRS6-like"/>
</dbReference>
<accession>A0A1H1VAN3</accession>
<evidence type="ECO:0000256" key="2">
    <source>
        <dbReference type="ARBA" id="ARBA00023002"/>
    </source>
</evidence>
<dbReference type="PANTHER" id="PTHR43477:SF1">
    <property type="entry name" value="DIHYDROANTICAPSIN 7-DEHYDROGENASE"/>
    <property type="match status" value="1"/>
</dbReference>
<dbReference type="STRING" id="630515.SAMN04489812_3123"/>
<dbReference type="Gene3D" id="3.40.50.720">
    <property type="entry name" value="NAD(P)-binding Rossmann-like Domain"/>
    <property type="match status" value="1"/>
</dbReference>
<keyword evidence="4" id="KW-1185">Reference proteome</keyword>
<dbReference type="Pfam" id="PF13561">
    <property type="entry name" value="adh_short_C2"/>
    <property type="match status" value="1"/>
</dbReference>
<name>A0A1H1VAN3_9ACTN</name>
<dbReference type="Proteomes" id="UP000199103">
    <property type="component" value="Chromosome I"/>
</dbReference>